<accession>A0ABN2GU52</accession>
<evidence type="ECO:0000256" key="7">
    <source>
        <dbReference type="PROSITE-ProRule" id="PRU10141"/>
    </source>
</evidence>
<keyword evidence="6 7" id="KW-0067">ATP-binding</keyword>
<dbReference type="PROSITE" id="PS00108">
    <property type="entry name" value="PROTEIN_KINASE_ST"/>
    <property type="match status" value="1"/>
</dbReference>
<organism evidence="10 11">
    <name type="scientific">Kribbella yunnanensis</name>
    <dbReference type="NCBI Taxonomy" id="190194"/>
    <lineage>
        <taxon>Bacteria</taxon>
        <taxon>Bacillati</taxon>
        <taxon>Actinomycetota</taxon>
        <taxon>Actinomycetes</taxon>
        <taxon>Propionibacteriales</taxon>
        <taxon>Kribbellaceae</taxon>
        <taxon>Kribbella</taxon>
    </lineage>
</organism>
<dbReference type="CDD" id="cd14014">
    <property type="entry name" value="STKc_PknB_like"/>
    <property type="match status" value="1"/>
</dbReference>
<feature type="binding site" evidence="7">
    <location>
        <position position="35"/>
    </location>
    <ligand>
        <name>ATP</name>
        <dbReference type="ChEBI" id="CHEBI:30616"/>
    </ligand>
</feature>
<dbReference type="EC" id="2.7.11.1" evidence="1"/>
<name>A0ABN2GU52_9ACTN</name>
<evidence type="ECO:0000256" key="3">
    <source>
        <dbReference type="ARBA" id="ARBA00022679"/>
    </source>
</evidence>
<sequence>MIADRYRIVEAIGRGGMGDVYRAIDEVLHREIALKLVRPVPETLMASERFLREARAIATIRDPYVVSAYDFGDDCEGKYLAMELVSGCTVGEELRENGPFDADRALHVVRQAAAGLAAAHRHGVVHRDVKPGNLLLAEDGTVKVADFGIVRFLDDATTTMTSSGQIVGTSYFLAPERALGKPAGPASDVYALGCVLYQLVTGQLPFFGDEPAAVMFQHVQREPQPPSELRPELAGECEALILWMLAKDPAHRPTAAQVAAGEQPASEATAVLPLVRRTSRRLVLAGAGAGTALAASVALGIALNTAEVQVPATNDLMPTKPTVAPKTTTPPPTGEVAAVHTTTHPSAPRTTTTKADKSGPQKTKNPEKTKPPKKPKKSTGKP</sequence>
<keyword evidence="3" id="KW-0808">Transferase</keyword>
<dbReference type="Pfam" id="PF00069">
    <property type="entry name" value="Pkinase"/>
    <property type="match status" value="1"/>
</dbReference>
<feature type="domain" description="Protein kinase" evidence="9">
    <location>
        <begin position="6"/>
        <end position="266"/>
    </location>
</feature>
<evidence type="ECO:0000256" key="8">
    <source>
        <dbReference type="SAM" id="MobiDB-lite"/>
    </source>
</evidence>
<dbReference type="SUPFAM" id="SSF56112">
    <property type="entry name" value="Protein kinase-like (PK-like)"/>
    <property type="match status" value="1"/>
</dbReference>
<feature type="compositionally biased region" description="Basic and acidic residues" evidence="8">
    <location>
        <begin position="354"/>
        <end position="370"/>
    </location>
</feature>
<evidence type="ECO:0000256" key="2">
    <source>
        <dbReference type="ARBA" id="ARBA00022527"/>
    </source>
</evidence>
<feature type="compositionally biased region" description="Low complexity" evidence="8">
    <location>
        <begin position="340"/>
        <end position="353"/>
    </location>
</feature>
<dbReference type="EMBL" id="BAAANF010000006">
    <property type="protein sequence ID" value="GAA1676833.1"/>
    <property type="molecule type" value="Genomic_DNA"/>
</dbReference>
<dbReference type="InterPro" id="IPR008271">
    <property type="entry name" value="Ser/Thr_kinase_AS"/>
</dbReference>
<keyword evidence="2" id="KW-0723">Serine/threonine-protein kinase</keyword>
<evidence type="ECO:0000256" key="4">
    <source>
        <dbReference type="ARBA" id="ARBA00022741"/>
    </source>
</evidence>
<keyword evidence="5" id="KW-0418">Kinase</keyword>
<dbReference type="PANTHER" id="PTHR43289:SF6">
    <property type="entry name" value="SERINE_THREONINE-PROTEIN KINASE NEKL-3"/>
    <property type="match status" value="1"/>
</dbReference>
<evidence type="ECO:0000256" key="1">
    <source>
        <dbReference type="ARBA" id="ARBA00012513"/>
    </source>
</evidence>
<reference evidence="10 11" key="1">
    <citation type="journal article" date="2019" name="Int. J. Syst. Evol. Microbiol.">
        <title>The Global Catalogue of Microorganisms (GCM) 10K type strain sequencing project: providing services to taxonomists for standard genome sequencing and annotation.</title>
        <authorList>
            <consortium name="The Broad Institute Genomics Platform"/>
            <consortium name="The Broad Institute Genome Sequencing Center for Infectious Disease"/>
            <person name="Wu L."/>
            <person name="Ma J."/>
        </authorList>
    </citation>
    <scope>NUCLEOTIDE SEQUENCE [LARGE SCALE GENOMIC DNA]</scope>
    <source>
        <strain evidence="10 11">JCM 14307</strain>
    </source>
</reference>
<comment type="caution">
    <text evidence="10">The sequence shown here is derived from an EMBL/GenBank/DDBJ whole genome shotgun (WGS) entry which is preliminary data.</text>
</comment>
<dbReference type="Proteomes" id="UP001500280">
    <property type="component" value="Unassembled WGS sequence"/>
</dbReference>
<dbReference type="SMART" id="SM00220">
    <property type="entry name" value="S_TKc"/>
    <property type="match status" value="1"/>
</dbReference>
<dbReference type="Gene3D" id="1.10.510.10">
    <property type="entry name" value="Transferase(Phosphotransferase) domain 1"/>
    <property type="match status" value="1"/>
</dbReference>
<evidence type="ECO:0000256" key="6">
    <source>
        <dbReference type="ARBA" id="ARBA00022840"/>
    </source>
</evidence>
<keyword evidence="4 7" id="KW-0547">Nucleotide-binding</keyword>
<dbReference type="PROSITE" id="PS00107">
    <property type="entry name" value="PROTEIN_KINASE_ATP"/>
    <property type="match status" value="1"/>
</dbReference>
<feature type="region of interest" description="Disordered" evidence="8">
    <location>
        <begin position="314"/>
        <end position="382"/>
    </location>
</feature>
<evidence type="ECO:0000256" key="5">
    <source>
        <dbReference type="ARBA" id="ARBA00022777"/>
    </source>
</evidence>
<evidence type="ECO:0000313" key="10">
    <source>
        <dbReference type="EMBL" id="GAA1676833.1"/>
    </source>
</evidence>
<proteinExistence type="predicted"/>
<protein>
    <recommendedName>
        <fullName evidence="1">non-specific serine/threonine protein kinase</fullName>
        <ecNumber evidence="1">2.7.11.1</ecNumber>
    </recommendedName>
</protein>
<evidence type="ECO:0000259" key="9">
    <source>
        <dbReference type="PROSITE" id="PS50011"/>
    </source>
</evidence>
<feature type="compositionally biased region" description="Basic residues" evidence="8">
    <location>
        <begin position="371"/>
        <end position="382"/>
    </location>
</feature>
<gene>
    <name evidence="10" type="ORF">GCM10009745_20190</name>
</gene>
<dbReference type="InterPro" id="IPR000719">
    <property type="entry name" value="Prot_kinase_dom"/>
</dbReference>
<dbReference type="InterPro" id="IPR011009">
    <property type="entry name" value="Kinase-like_dom_sf"/>
</dbReference>
<keyword evidence="11" id="KW-1185">Reference proteome</keyword>
<evidence type="ECO:0000313" key="11">
    <source>
        <dbReference type="Proteomes" id="UP001500280"/>
    </source>
</evidence>
<dbReference type="PANTHER" id="PTHR43289">
    <property type="entry name" value="MITOGEN-ACTIVATED PROTEIN KINASE KINASE KINASE 20-RELATED"/>
    <property type="match status" value="1"/>
</dbReference>
<dbReference type="PROSITE" id="PS50011">
    <property type="entry name" value="PROTEIN_KINASE_DOM"/>
    <property type="match status" value="1"/>
</dbReference>
<feature type="compositionally biased region" description="Low complexity" evidence="8">
    <location>
        <begin position="318"/>
        <end position="327"/>
    </location>
</feature>
<dbReference type="InterPro" id="IPR017441">
    <property type="entry name" value="Protein_kinase_ATP_BS"/>
</dbReference>
<dbReference type="Gene3D" id="3.30.200.20">
    <property type="entry name" value="Phosphorylase Kinase, domain 1"/>
    <property type="match status" value="1"/>
</dbReference>